<protein>
    <submittedName>
        <fullName evidence="4">Unannotated protein</fullName>
    </submittedName>
</protein>
<keyword evidence="2" id="KW-0378">Hydrolase</keyword>
<sequence>MAHSLNTLMEGLGHDRYVAQGGDWGGILCAHLGADYPEHVMGIHVNRTWVEITEPIRSQVAEWVKWDSDFRKREAAYSLLQKTKPDSLTVAQNDSPAGLAAWILEKFYTWGDTHGDLDSAFRREDLAANLMFYWLPASAPGSARIYYELQYDEHALLRLPVRVPTAVAEFPRETFLAPRLASEQRYPIVSWTTMPAGGHFAALEQPQLLVDDIRQFAATLTR</sequence>
<dbReference type="GO" id="GO:0097176">
    <property type="term" value="P:epoxide metabolic process"/>
    <property type="evidence" value="ECO:0007669"/>
    <property type="project" value="TreeGrafter"/>
</dbReference>
<dbReference type="GO" id="GO:0004301">
    <property type="term" value="F:epoxide hydrolase activity"/>
    <property type="evidence" value="ECO:0007669"/>
    <property type="project" value="TreeGrafter"/>
</dbReference>
<evidence type="ECO:0000259" key="3">
    <source>
        <dbReference type="Pfam" id="PF00561"/>
    </source>
</evidence>
<dbReference type="Pfam" id="PF00561">
    <property type="entry name" value="Abhydrolase_1"/>
    <property type="match status" value="1"/>
</dbReference>
<reference evidence="4" key="1">
    <citation type="submission" date="2020-05" db="EMBL/GenBank/DDBJ databases">
        <authorList>
            <person name="Chiriac C."/>
            <person name="Salcher M."/>
            <person name="Ghai R."/>
            <person name="Kavagutti S V."/>
        </authorList>
    </citation>
    <scope>NUCLEOTIDE SEQUENCE</scope>
</reference>
<dbReference type="EMBL" id="CAFBMR010000147">
    <property type="protein sequence ID" value="CAB4931773.1"/>
    <property type="molecule type" value="Genomic_DNA"/>
</dbReference>
<evidence type="ECO:0000256" key="1">
    <source>
        <dbReference type="ARBA" id="ARBA00010088"/>
    </source>
</evidence>
<name>A0A6J7IKJ8_9ZZZZ</name>
<proteinExistence type="inferred from homology"/>
<dbReference type="PANTHER" id="PTHR21661">
    <property type="entry name" value="EPOXIDE HYDROLASE 1-RELATED"/>
    <property type="match status" value="1"/>
</dbReference>
<dbReference type="PANTHER" id="PTHR21661:SF35">
    <property type="entry name" value="EPOXIDE HYDROLASE"/>
    <property type="match status" value="1"/>
</dbReference>
<feature type="domain" description="AB hydrolase-1" evidence="3">
    <location>
        <begin position="1"/>
        <end position="72"/>
    </location>
</feature>
<comment type="similarity">
    <text evidence="1">Belongs to the peptidase S33 family.</text>
</comment>
<dbReference type="AlphaFoldDB" id="A0A6J7IKJ8"/>
<dbReference type="SUPFAM" id="SSF53474">
    <property type="entry name" value="alpha/beta-Hydrolases"/>
    <property type="match status" value="1"/>
</dbReference>
<dbReference type="InterPro" id="IPR000073">
    <property type="entry name" value="AB_hydrolase_1"/>
</dbReference>
<organism evidence="4">
    <name type="scientific">freshwater metagenome</name>
    <dbReference type="NCBI Taxonomy" id="449393"/>
    <lineage>
        <taxon>unclassified sequences</taxon>
        <taxon>metagenomes</taxon>
        <taxon>ecological metagenomes</taxon>
    </lineage>
</organism>
<accession>A0A6J7IKJ8</accession>
<gene>
    <name evidence="4" type="ORF">UFOPK3610_01972</name>
</gene>
<evidence type="ECO:0000256" key="2">
    <source>
        <dbReference type="ARBA" id="ARBA00022801"/>
    </source>
</evidence>
<evidence type="ECO:0000313" key="4">
    <source>
        <dbReference type="EMBL" id="CAB4931773.1"/>
    </source>
</evidence>
<dbReference type="Gene3D" id="3.40.50.1820">
    <property type="entry name" value="alpha/beta hydrolase"/>
    <property type="match status" value="1"/>
</dbReference>
<dbReference type="PRINTS" id="PR00412">
    <property type="entry name" value="EPOXHYDRLASE"/>
</dbReference>
<dbReference type="InterPro" id="IPR029058">
    <property type="entry name" value="AB_hydrolase_fold"/>
</dbReference>
<dbReference type="InterPro" id="IPR000639">
    <property type="entry name" value="Epox_hydrolase-like"/>
</dbReference>